<comment type="caution">
    <text evidence="6">The sequence shown here is derived from an EMBL/GenBank/DDBJ whole genome shotgun (WGS) entry which is preliminary data.</text>
</comment>
<dbReference type="Proteomes" id="UP000237846">
    <property type="component" value="Unassembled WGS sequence"/>
</dbReference>
<dbReference type="InterPro" id="IPR050950">
    <property type="entry name" value="HTH-type_LysR_regulators"/>
</dbReference>
<dbReference type="EMBL" id="PVZC01000005">
    <property type="protein sequence ID" value="PRX98145.1"/>
    <property type="molecule type" value="Genomic_DNA"/>
</dbReference>
<keyword evidence="7" id="KW-1185">Reference proteome</keyword>
<evidence type="ECO:0000256" key="4">
    <source>
        <dbReference type="ARBA" id="ARBA00023163"/>
    </source>
</evidence>
<evidence type="ECO:0000313" key="7">
    <source>
        <dbReference type="Proteomes" id="UP000237846"/>
    </source>
</evidence>
<dbReference type="InterPro" id="IPR036390">
    <property type="entry name" value="WH_DNA-bd_sf"/>
</dbReference>
<dbReference type="PROSITE" id="PS50931">
    <property type="entry name" value="HTH_LYSR"/>
    <property type="match status" value="1"/>
</dbReference>
<dbReference type="FunFam" id="1.10.10.10:FF:000001">
    <property type="entry name" value="LysR family transcriptional regulator"/>
    <property type="match status" value="1"/>
</dbReference>
<dbReference type="Gene3D" id="3.40.190.290">
    <property type="match status" value="1"/>
</dbReference>
<dbReference type="Gene3D" id="1.10.10.10">
    <property type="entry name" value="Winged helix-like DNA-binding domain superfamily/Winged helix DNA-binding domain"/>
    <property type="match status" value="1"/>
</dbReference>
<evidence type="ECO:0000256" key="2">
    <source>
        <dbReference type="ARBA" id="ARBA00023015"/>
    </source>
</evidence>
<gene>
    <name evidence="6" type="ORF">CLV72_105498</name>
</gene>
<protein>
    <submittedName>
        <fullName evidence="6">DNA-binding transcriptional LysR family regulator</fullName>
    </submittedName>
</protein>
<dbReference type="RefSeq" id="WP_106248254.1">
    <property type="nucleotide sequence ID" value="NZ_PVZC01000005.1"/>
</dbReference>
<sequence>MDLTLRQLSVFVAVARAASFTAAAGELHVSQSSLSRTVADMERVVGARLLRRDTRNVEVTDEGAELLEIAEHILAVHRAGMRQLARYQQGGRGTVTVAALPSVAGVLLPAVLPVFREHWPDISVRILDGLARSVVDSVAAGDADFAITVSEGLPDWLDRRPLVRDRFGAVFPRGHRLAAAESVRWADIAGERFIAMGASSSVRAFTDAAFTQAGVRAGGVVEASNIVTVGGLVAAQLGVSALPSLVRALLGFADIEQRPLVEPVVDRQLDVVLPTDRALPPAARRFLELLEDLRRSQAPLPEDVTWS</sequence>
<evidence type="ECO:0000313" key="6">
    <source>
        <dbReference type="EMBL" id="PRX98145.1"/>
    </source>
</evidence>
<dbReference type="Pfam" id="PF03466">
    <property type="entry name" value="LysR_substrate"/>
    <property type="match status" value="1"/>
</dbReference>
<dbReference type="PANTHER" id="PTHR30419:SF30">
    <property type="entry name" value="LYSR FAMILY TRANSCRIPTIONAL REGULATOR"/>
    <property type="match status" value="1"/>
</dbReference>
<dbReference type="InterPro" id="IPR036388">
    <property type="entry name" value="WH-like_DNA-bd_sf"/>
</dbReference>
<dbReference type="CDD" id="cd08440">
    <property type="entry name" value="PBP2_LTTR_like_4"/>
    <property type="match status" value="1"/>
</dbReference>
<dbReference type="Pfam" id="PF00126">
    <property type="entry name" value="HTH_1"/>
    <property type="match status" value="1"/>
</dbReference>
<dbReference type="SUPFAM" id="SSF53850">
    <property type="entry name" value="Periplasmic binding protein-like II"/>
    <property type="match status" value="1"/>
</dbReference>
<dbReference type="PANTHER" id="PTHR30419">
    <property type="entry name" value="HTH-TYPE TRANSCRIPTIONAL REGULATOR YBHD"/>
    <property type="match status" value="1"/>
</dbReference>
<dbReference type="PRINTS" id="PR00039">
    <property type="entry name" value="HTHLYSR"/>
</dbReference>
<keyword evidence="4" id="KW-0804">Transcription</keyword>
<evidence type="ECO:0000256" key="1">
    <source>
        <dbReference type="ARBA" id="ARBA00009437"/>
    </source>
</evidence>
<feature type="domain" description="HTH lysR-type" evidence="5">
    <location>
        <begin position="3"/>
        <end position="60"/>
    </location>
</feature>
<keyword evidence="2" id="KW-0805">Transcription regulation</keyword>
<comment type="similarity">
    <text evidence="1">Belongs to the LysR transcriptional regulatory family.</text>
</comment>
<dbReference type="GO" id="GO:0003700">
    <property type="term" value="F:DNA-binding transcription factor activity"/>
    <property type="evidence" value="ECO:0007669"/>
    <property type="project" value="InterPro"/>
</dbReference>
<name>A0A2T0Q2X5_9ACTN</name>
<evidence type="ECO:0000256" key="3">
    <source>
        <dbReference type="ARBA" id="ARBA00023125"/>
    </source>
</evidence>
<dbReference type="InterPro" id="IPR005119">
    <property type="entry name" value="LysR_subst-bd"/>
</dbReference>
<accession>A0A2T0Q2X5</accession>
<dbReference type="OrthoDB" id="7278199at2"/>
<reference evidence="6 7" key="1">
    <citation type="submission" date="2018-03" db="EMBL/GenBank/DDBJ databases">
        <title>Genomic Encyclopedia of Archaeal and Bacterial Type Strains, Phase II (KMG-II): from individual species to whole genera.</title>
        <authorList>
            <person name="Goeker M."/>
        </authorList>
    </citation>
    <scope>NUCLEOTIDE SEQUENCE [LARGE SCALE GENOMIC DNA]</scope>
    <source>
        <strain evidence="6 7">DSM 45601</strain>
    </source>
</reference>
<evidence type="ECO:0000259" key="5">
    <source>
        <dbReference type="PROSITE" id="PS50931"/>
    </source>
</evidence>
<organism evidence="6 7">
    <name type="scientific">Allonocardiopsis opalescens</name>
    <dbReference type="NCBI Taxonomy" id="1144618"/>
    <lineage>
        <taxon>Bacteria</taxon>
        <taxon>Bacillati</taxon>
        <taxon>Actinomycetota</taxon>
        <taxon>Actinomycetes</taxon>
        <taxon>Streptosporangiales</taxon>
        <taxon>Allonocardiopsis</taxon>
    </lineage>
</organism>
<proteinExistence type="inferred from homology"/>
<dbReference type="AlphaFoldDB" id="A0A2T0Q2X5"/>
<dbReference type="SUPFAM" id="SSF46785">
    <property type="entry name" value="Winged helix' DNA-binding domain"/>
    <property type="match status" value="1"/>
</dbReference>
<dbReference type="GO" id="GO:0005829">
    <property type="term" value="C:cytosol"/>
    <property type="evidence" value="ECO:0007669"/>
    <property type="project" value="TreeGrafter"/>
</dbReference>
<dbReference type="GO" id="GO:0003677">
    <property type="term" value="F:DNA binding"/>
    <property type="evidence" value="ECO:0007669"/>
    <property type="project" value="UniProtKB-KW"/>
</dbReference>
<keyword evidence="3 6" id="KW-0238">DNA-binding</keyword>
<dbReference type="InterPro" id="IPR000847">
    <property type="entry name" value="LysR_HTH_N"/>
</dbReference>